<evidence type="ECO:0000256" key="1">
    <source>
        <dbReference type="SAM" id="Phobius"/>
    </source>
</evidence>
<reference evidence="2 3" key="1">
    <citation type="journal article" date="2009" name="Stand. Genomic Sci.">
        <title>Complete genome sequence of Methanocorpusculum labreanum type strain Z.</title>
        <authorList>
            <person name="Anderson I.J."/>
            <person name="Sieprawska-Lupa M."/>
            <person name="Goltsman E."/>
            <person name="Lapidus A."/>
            <person name="Copeland A."/>
            <person name="Glavina Del Rio T."/>
            <person name="Tice H."/>
            <person name="Dalin E."/>
            <person name="Barry K."/>
            <person name="Pitluck S."/>
            <person name="Hauser L."/>
            <person name="Land M."/>
            <person name="Lucas S."/>
            <person name="Richardson P."/>
            <person name="Whitman W.B."/>
            <person name="Kyrpides N.C."/>
        </authorList>
    </citation>
    <scope>NUCLEOTIDE SEQUENCE [LARGE SCALE GENOMIC DNA]</scope>
    <source>
        <strain evidence="3">ATCC 43576 / DSM 4855 / Z</strain>
    </source>
</reference>
<dbReference type="KEGG" id="mla:Mlab_0151"/>
<dbReference type="EMBL" id="CP000559">
    <property type="protein sequence ID" value="ABN06328.1"/>
    <property type="molecule type" value="Genomic_DNA"/>
</dbReference>
<feature type="transmembrane region" description="Helical" evidence="1">
    <location>
        <begin position="66"/>
        <end position="84"/>
    </location>
</feature>
<evidence type="ECO:0008006" key="4">
    <source>
        <dbReference type="Google" id="ProtNLM"/>
    </source>
</evidence>
<gene>
    <name evidence="2" type="ordered locus">Mlab_0151</name>
</gene>
<keyword evidence="1" id="KW-0472">Membrane</keyword>
<sequence length="182" mass="20559">MFATHRMVMHLAYTLTENDYIAFNKSHYSRSPSMRKQFSRSRVYMAIVCFFLPVLIAVTFSGFTYIWAGVLGGIALFALIYWIYPKFYWKIIEKNLRKFLREGKSGSPWETKATLSLEDDGMHFSIGPNLSVSPYSSIRDIVNENGAVYIYVDSLQGAIIPPGVSGSDEFVSVLKAKLPANS</sequence>
<dbReference type="HOGENOM" id="CLU_104164_0_0_2"/>
<protein>
    <recommendedName>
        <fullName evidence="4">YcxB-like protein domain-containing protein</fullName>
    </recommendedName>
</protein>
<evidence type="ECO:0000313" key="2">
    <source>
        <dbReference type="EMBL" id="ABN06328.1"/>
    </source>
</evidence>
<organism evidence="2 3">
    <name type="scientific">Methanocorpusculum labreanum (strain ATCC 43576 / DSM 4855 / Z)</name>
    <dbReference type="NCBI Taxonomy" id="410358"/>
    <lineage>
        <taxon>Archaea</taxon>
        <taxon>Methanobacteriati</taxon>
        <taxon>Methanobacteriota</taxon>
        <taxon>Stenosarchaea group</taxon>
        <taxon>Methanomicrobia</taxon>
        <taxon>Methanomicrobiales</taxon>
        <taxon>Methanocorpusculaceae</taxon>
        <taxon>Methanocorpusculum</taxon>
    </lineage>
</organism>
<feature type="transmembrane region" description="Helical" evidence="1">
    <location>
        <begin position="43"/>
        <end position="60"/>
    </location>
</feature>
<proteinExistence type="predicted"/>
<keyword evidence="1" id="KW-0812">Transmembrane</keyword>
<accession>A2SPS2</accession>
<keyword evidence="1" id="KW-1133">Transmembrane helix</keyword>
<dbReference type="Proteomes" id="UP000000365">
    <property type="component" value="Chromosome"/>
</dbReference>
<keyword evidence="3" id="KW-1185">Reference proteome</keyword>
<name>A2SPS2_METLZ</name>
<dbReference type="AlphaFoldDB" id="A2SPS2"/>
<evidence type="ECO:0000313" key="3">
    <source>
        <dbReference type="Proteomes" id="UP000000365"/>
    </source>
</evidence>
<dbReference type="STRING" id="410358.Mlab_0151"/>